<reference evidence="1 2" key="1">
    <citation type="submission" date="2020-01" db="EMBL/GenBank/DDBJ databases">
        <title>Genetics and antimicrobial susceptibilities of Nocardia species isolated from the soil; a comparison with species isolated from humans.</title>
        <authorList>
            <person name="Carrasco G."/>
            <person name="Monzon S."/>
            <person name="Sansegundo M."/>
            <person name="Garcia E."/>
            <person name="Garrido N."/>
            <person name="Medina M.J."/>
            <person name="Villalon P."/>
            <person name="Ramirez-Arocha A.C."/>
            <person name="Jimenez P."/>
            <person name="Cuesta I."/>
            <person name="Valdezate S."/>
        </authorList>
    </citation>
    <scope>NUCLEOTIDE SEQUENCE [LARGE SCALE GENOMIC DNA]</scope>
    <source>
        <strain evidence="1 2">CNM20110626</strain>
    </source>
</reference>
<comment type="caution">
    <text evidence="1">The sequence shown here is derived from an EMBL/GenBank/DDBJ whole genome shotgun (WGS) entry which is preliminary data.</text>
</comment>
<dbReference type="EMBL" id="JAAGVB010000011">
    <property type="protein sequence ID" value="NEW32759.1"/>
    <property type="molecule type" value="Genomic_DNA"/>
</dbReference>
<proteinExistence type="predicted"/>
<protein>
    <submittedName>
        <fullName evidence="1">Uncharacterized protein</fullName>
    </submittedName>
</protein>
<organism evidence="1 2">
    <name type="scientific">Nocardia cyriacigeorgica</name>
    <dbReference type="NCBI Taxonomy" id="135487"/>
    <lineage>
        <taxon>Bacteria</taxon>
        <taxon>Bacillati</taxon>
        <taxon>Actinomycetota</taxon>
        <taxon>Actinomycetes</taxon>
        <taxon>Mycobacteriales</taxon>
        <taxon>Nocardiaceae</taxon>
        <taxon>Nocardia</taxon>
    </lineage>
</organism>
<accession>A0A6P1CJI0</accession>
<dbReference type="AlphaFoldDB" id="A0A6P1CJI0"/>
<name>A0A6P1CJI0_9NOCA</name>
<gene>
    <name evidence="1" type="ORF">GV791_09315</name>
</gene>
<dbReference type="Proteomes" id="UP000471166">
    <property type="component" value="Unassembled WGS sequence"/>
</dbReference>
<sequence length="85" mass="8934">MDKKSPLTLAVGGIAMSIMQTTGRAAAIAAIAAGAMISAPAVASAHPDAIPHYHVWNDLNNTCPDGMNEWNISVLNFQIWALCTN</sequence>
<dbReference type="RefSeq" id="WP_146089039.1">
    <property type="nucleotide sequence ID" value="NZ_AP026975.1"/>
</dbReference>
<evidence type="ECO:0000313" key="1">
    <source>
        <dbReference type="EMBL" id="NEW32759.1"/>
    </source>
</evidence>
<evidence type="ECO:0000313" key="2">
    <source>
        <dbReference type="Proteomes" id="UP000471166"/>
    </source>
</evidence>